<name>A0A397VLQ7_9GLOM</name>
<keyword evidence="2" id="KW-1185">Reference proteome</keyword>
<organism evidence="1 2">
    <name type="scientific">Gigaspora rosea</name>
    <dbReference type="NCBI Taxonomy" id="44941"/>
    <lineage>
        <taxon>Eukaryota</taxon>
        <taxon>Fungi</taxon>
        <taxon>Fungi incertae sedis</taxon>
        <taxon>Mucoromycota</taxon>
        <taxon>Glomeromycotina</taxon>
        <taxon>Glomeromycetes</taxon>
        <taxon>Diversisporales</taxon>
        <taxon>Gigasporaceae</taxon>
        <taxon>Gigaspora</taxon>
    </lineage>
</organism>
<protein>
    <recommendedName>
        <fullName evidence="3">DUF4238 domain-containing protein</fullName>
    </recommendedName>
</protein>
<gene>
    <name evidence="1" type="ORF">C2G38_2072864</name>
</gene>
<dbReference type="Pfam" id="PF14022">
    <property type="entry name" value="DUF4238"/>
    <property type="match status" value="1"/>
</dbReference>
<proteinExistence type="predicted"/>
<dbReference type="OrthoDB" id="5340163at2759"/>
<dbReference type="AlphaFoldDB" id="A0A397VLQ7"/>
<dbReference type="Proteomes" id="UP000266673">
    <property type="component" value="Unassembled WGS sequence"/>
</dbReference>
<dbReference type="InterPro" id="IPR025332">
    <property type="entry name" value="DUF4238"/>
</dbReference>
<evidence type="ECO:0008006" key="3">
    <source>
        <dbReference type="Google" id="ProtNLM"/>
    </source>
</evidence>
<accession>A0A397VLQ7</accession>
<dbReference type="STRING" id="44941.A0A397VLQ7"/>
<comment type="caution">
    <text evidence="1">The sequence shown here is derived from an EMBL/GenBank/DDBJ whole genome shotgun (WGS) entry which is preliminary data.</text>
</comment>
<evidence type="ECO:0000313" key="1">
    <source>
        <dbReference type="EMBL" id="RIB23410.1"/>
    </source>
</evidence>
<sequence length="441" mass="52378">MQKNEYHHYIPRFILRNFAIDNYERIFTSESELFNKQQKVWKSKRKGEFLQTYDRANDQLGSSLIARIYGDTNMYEDLNHDNKMHVEKKLAVLEERASKVIKDVIETSQMNSQIVLLRKNLNDLRKFLFIMDYRIPFRRNQFVDKRFDIVTWSMVKSFMQEHNLQNSQEVWLQNVREIIDTPHEDVKDNSRVFLVDRMDYRLRMIDCFLAIWQAGENDEFIMADNAFGIFEGININRPIEVGGPIYKMFHSFYIISPKLAVVLCDSGFREGVGFEHLDQIFGFKQRSLFENVSHQPPLPEYIGIKDCKLKSETKFDEPFDWKNFDCRFDLWANKVGFKKHDDDKFTLTFVKVNSATVHLVNSLVLNEATPYLQVSFLSLSYLYKTMIKYNKNGKDNYKGTPQDFSNMKGTLFKALNKTHEEDLNLRRNIPASNKYWNLFKF</sequence>
<dbReference type="EMBL" id="QKWP01000263">
    <property type="protein sequence ID" value="RIB23410.1"/>
    <property type="molecule type" value="Genomic_DNA"/>
</dbReference>
<evidence type="ECO:0000313" key="2">
    <source>
        <dbReference type="Proteomes" id="UP000266673"/>
    </source>
</evidence>
<reference evidence="1 2" key="1">
    <citation type="submission" date="2018-06" db="EMBL/GenBank/DDBJ databases">
        <title>Comparative genomics reveals the genomic features of Rhizophagus irregularis, R. cerebriforme, R. diaphanum and Gigaspora rosea, and their symbiotic lifestyle signature.</title>
        <authorList>
            <person name="Morin E."/>
            <person name="San Clemente H."/>
            <person name="Chen E.C.H."/>
            <person name="De La Providencia I."/>
            <person name="Hainaut M."/>
            <person name="Kuo A."/>
            <person name="Kohler A."/>
            <person name="Murat C."/>
            <person name="Tang N."/>
            <person name="Roy S."/>
            <person name="Loubradou J."/>
            <person name="Henrissat B."/>
            <person name="Grigoriev I.V."/>
            <person name="Corradi N."/>
            <person name="Roux C."/>
            <person name="Martin F.M."/>
        </authorList>
    </citation>
    <scope>NUCLEOTIDE SEQUENCE [LARGE SCALE GENOMIC DNA]</scope>
    <source>
        <strain evidence="1 2">DAOM 194757</strain>
    </source>
</reference>